<dbReference type="Proteomes" id="UP000076722">
    <property type="component" value="Unassembled WGS sequence"/>
</dbReference>
<dbReference type="InterPro" id="IPR000270">
    <property type="entry name" value="PB1_dom"/>
</dbReference>
<feature type="domain" description="CBS" evidence="5">
    <location>
        <begin position="238"/>
        <end position="304"/>
    </location>
</feature>
<dbReference type="PROSITE" id="PS51371">
    <property type="entry name" value="CBS"/>
    <property type="match status" value="4"/>
</dbReference>
<reference evidence="6 7" key="1">
    <citation type="journal article" date="2016" name="Mol. Biol. Evol.">
        <title>Comparative Genomics of Early-Diverging Mushroom-Forming Fungi Provides Insights into the Origins of Lignocellulose Decay Capabilities.</title>
        <authorList>
            <person name="Nagy L.G."/>
            <person name="Riley R."/>
            <person name="Tritt A."/>
            <person name="Adam C."/>
            <person name="Daum C."/>
            <person name="Floudas D."/>
            <person name="Sun H."/>
            <person name="Yadav J.S."/>
            <person name="Pangilinan J."/>
            <person name="Larsson K.H."/>
            <person name="Matsuura K."/>
            <person name="Barry K."/>
            <person name="Labutti K."/>
            <person name="Kuo R."/>
            <person name="Ohm R.A."/>
            <person name="Bhattacharya S.S."/>
            <person name="Shirouzu T."/>
            <person name="Yoshinaga Y."/>
            <person name="Martin F.M."/>
            <person name="Grigoriev I.V."/>
            <person name="Hibbett D.S."/>
        </authorList>
    </citation>
    <scope>NUCLEOTIDE SEQUENCE [LARGE SCALE GENOMIC DNA]</scope>
    <source>
        <strain evidence="6 7">HHB9708</strain>
    </source>
</reference>
<evidence type="ECO:0000256" key="4">
    <source>
        <dbReference type="SAM" id="Phobius"/>
    </source>
</evidence>
<dbReference type="AlphaFoldDB" id="A0A164UJ62"/>
<dbReference type="OrthoDB" id="418595at2759"/>
<feature type="region of interest" description="Disordered" evidence="3">
    <location>
        <begin position="398"/>
        <end position="474"/>
    </location>
</feature>
<dbReference type="CDD" id="cd17781">
    <property type="entry name" value="CBS_pair_MUG70_1"/>
    <property type="match status" value="1"/>
</dbReference>
<sequence>MSTLSGQSVPYAETRKKQTKRDEAIRKKIESELARKRTISTTHNIRNKKGGRAGAAKGTVAALKPSPALTVPDNITVSDASQLCAAKRTDCVLVVDEDEGLIGIFTAKDLAYRVTAEGLDPRNTPVSAIMTRNPMVTRDTTSATEALQLMVQRHFRHLPVCNEEGNVVGLLDITKVFHEALAKVERSSSASQMLYSALEGVQSELGPGLASNPQAAAMLAYVDALRDKTALPDLTSVMDARTTPATVGPKKTVLDAAKLMREHRTTAVCVMEGGAHVPGSPPRIAGIFTSKDVVLRVIAAGLDPARCSVVRVMTPHPDVASPSMTVQDALKKMHTGHYLNLPVIEEDGRLVAIVDVLKLTYATLEQMNAMTAGEGHTEGEGGPMWGRFFDSIGGHDDTESVMSGSHVRHDVHTPPPLANSSSLDALQKSPQSELAPGDSASVADADEASALADFPPLRRKAAGPESSVGDLRMAPAIPVDDGTYVFKFRTPSGRTHRFQARNDNYENLRDIVAGKLATDPFFTHVAAKKPDEPALDASDFSLAYTDLDGDTVVISADSDVVDAVKIARKGGADRVVLLIQGGRGWDEAGATEASAKAKDIAAASAREVREVEKTEISQSVPEPAAFAPPAKVHIPDDDKVYGVPKDLLLPASIGALAAVIVAVFAISRLARD</sequence>
<feature type="compositionally biased region" description="Polar residues" evidence="3">
    <location>
        <begin position="418"/>
        <end position="432"/>
    </location>
</feature>
<keyword evidence="4" id="KW-0812">Transmembrane</keyword>
<accession>A0A164UJ62</accession>
<feature type="domain" description="CBS" evidence="5">
    <location>
        <begin position="313"/>
        <end position="370"/>
    </location>
</feature>
<dbReference type="InterPro" id="IPR000644">
    <property type="entry name" value="CBS_dom"/>
</dbReference>
<dbReference type="Gene3D" id="3.10.580.10">
    <property type="entry name" value="CBS-domain"/>
    <property type="match status" value="2"/>
</dbReference>
<dbReference type="PANTHER" id="PTHR48108">
    <property type="entry name" value="CBS DOMAIN-CONTAINING PROTEIN CBSX2, CHLOROPLASTIC"/>
    <property type="match status" value="1"/>
</dbReference>
<dbReference type="Pfam" id="PF00571">
    <property type="entry name" value="CBS"/>
    <property type="match status" value="4"/>
</dbReference>
<evidence type="ECO:0000256" key="3">
    <source>
        <dbReference type="SAM" id="MobiDB-lite"/>
    </source>
</evidence>
<feature type="transmembrane region" description="Helical" evidence="4">
    <location>
        <begin position="647"/>
        <end position="666"/>
    </location>
</feature>
<dbReference type="EMBL" id="KV419407">
    <property type="protein sequence ID" value="KZS93280.1"/>
    <property type="molecule type" value="Genomic_DNA"/>
</dbReference>
<keyword evidence="7" id="KW-1185">Reference proteome</keyword>
<keyword evidence="2" id="KW-0129">CBS domain</keyword>
<evidence type="ECO:0000313" key="6">
    <source>
        <dbReference type="EMBL" id="KZS93280.1"/>
    </source>
</evidence>
<feature type="compositionally biased region" description="Low complexity" evidence="3">
    <location>
        <begin position="438"/>
        <end position="453"/>
    </location>
</feature>
<dbReference type="PANTHER" id="PTHR48108:SF26">
    <property type="entry name" value="CBS DOMAIN-CONTAINING PROTEIN DDB_G0289609"/>
    <property type="match status" value="1"/>
</dbReference>
<dbReference type="CDD" id="cd17782">
    <property type="entry name" value="CBS_pair_MUG70_2"/>
    <property type="match status" value="1"/>
</dbReference>
<keyword evidence="1" id="KW-0677">Repeat</keyword>
<dbReference type="Pfam" id="PF00564">
    <property type="entry name" value="PB1"/>
    <property type="match status" value="1"/>
</dbReference>
<feature type="compositionally biased region" description="Basic and acidic residues" evidence="3">
    <location>
        <begin position="13"/>
        <end position="25"/>
    </location>
</feature>
<feature type="domain" description="CBS" evidence="5">
    <location>
        <begin position="63"/>
        <end position="121"/>
    </location>
</feature>
<evidence type="ECO:0000256" key="1">
    <source>
        <dbReference type="ARBA" id="ARBA00022737"/>
    </source>
</evidence>
<feature type="domain" description="CBS" evidence="5">
    <location>
        <begin position="130"/>
        <end position="188"/>
    </location>
</feature>
<proteinExistence type="predicted"/>
<dbReference type="STRING" id="1314777.A0A164UJ62"/>
<dbReference type="InterPro" id="IPR051462">
    <property type="entry name" value="CBS_domain-containing"/>
</dbReference>
<feature type="region of interest" description="Disordered" evidence="3">
    <location>
        <begin position="1"/>
        <end position="25"/>
    </location>
</feature>
<keyword evidence="4" id="KW-0472">Membrane</keyword>
<dbReference type="SUPFAM" id="SSF54631">
    <property type="entry name" value="CBS-domain pair"/>
    <property type="match status" value="2"/>
</dbReference>
<keyword evidence="4" id="KW-1133">Transmembrane helix</keyword>
<dbReference type="SUPFAM" id="SSF54277">
    <property type="entry name" value="CAD &amp; PB1 domains"/>
    <property type="match status" value="1"/>
</dbReference>
<dbReference type="InterPro" id="IPR046342">
    <property type="entry name" value="CBS_dom_sf"/>
</dbReference>
<organism evidence="6 7">
    <name type="scientific">Sistotremastrum niveocremeum HHB9708</name>
    <dbReference type="NCBI Taxonomy" id="1314777"/>
    <lineage>
        <taxon>Eukaryota</taxon>
        <taxon>Fungi</taxon>
        <taxon>Dikarya</taxon>
        <taxon>Basidiomycota</taxon>
        <taxon>Agaricomycotina</taxon>
        <taxon>Agaricomycetes</taxon>
        <taxon>Sistotremastrales</taxon>
        <taxon>Sistotremastraceae</taxon>
        <taxon>Sertulicium</taxon>
        <taxon>Sertulicium niveocremeum</taxon>
    </lineage>
</organism>
<evidence type="ECO:0000256" key="2">
    <source>
        <dbReference type="PROSITE-ProRule" id="PRU00703"/>
    </source>
</evidence>
<evidence type="ECO:0000259" key="5">
    <source>
        <dbReference type="PROSITE" id="PS51371"/>
    </source>
</evidence>
<dbReference type="SMART" id="SM00116">
    <property type="entry name" value="CBS"/>
    <property type="match status" value="4"/>
</dbReference>
<evidence type="ECO:0000313" key="7">
    <source>
        <dbReference type="Proteomes" id="UP000076722"/>
    </source>
</evidence>
<gene>
    <name evidence="6" type="ORF">SISNIDRAFT_411655</name>
</gene>
<protein>
    <submittedName>
        <fullName evidence="6">CBS-domain-containing protein</fullName>
    </submittedName>
</protein>
<name>A0A164UJ62_9AGAM</name>